<dbReference type="CDD" id="cd09871">
    <property type="entry name" value="PIN_MtVapC28-VapC30-like"/>
    <property type="match status" value="1"/>
</dbReference>
<dbReference type="AlphaFoldDB" id="I3X162"/>
<protein>
    <recommendedName>
        <fullName evidence="8">Ribonuclease VapC</fullName>
        <shortName evidence="8">RNase VapC</shortName>
        <ecNumber evidence="8">3.1.-.-</ecNumber>
    </recommendedName>
    <alternativeName>
        <fullName evidence="8">Toxin VapC</fullName>
    </alternativeName>
</protein>
<feature type="binding site" evidence="8">
    <location>
        <position position="97"/>
    </location>
    <ligand>
        <name>Mg(2+)</name>
        <dbReference type="ChEBI" id="CHEBI:18420"/>
    </ligand>
</feature>
<evidence type="ECO:0000313" key="11">
    <source>
        <dbReference type="Proteomes" id="UP000006180"/>
    </source>
</evidence>
<accession>I3X162</accession>
<evidence type="ECO:0000256" key="5">
    <source>
        <dbReference type="ARBA" id="ARBA00022801"/>
    </source>
</evidence>
<dbReference type="STRING" id="1185652.USDA257_c10270"/>
<evidence type="ECO:0000259" key="9">
    <source>
        <dbReference type="Pfam" id="PF01850"/>
    </source>
</evidence>
<dbReference type="Pfam" id="PF01850">
    <property type="entry name" value="PIN"/>
    <property type="match status" value="1"/>
</dbReference>
<keyword evidence="4 8" id="KW-0479">Metal-binding</keyword>
<dbReference type="GO" id="GO:0090729">
    <property type="term" value="F:toxin activity"/>
    <property type="evidence" value="ECO:0007669"/>
    <property type="project" value="UniProtKB-KW"/>
</dbReference>
<dbReference type="PANTHER" id="PTHR33653">
    <property type="entry name" value="RIBONUCLEASE VAPC2"/>
    <property type="match status" value="1"/>
</dbReference>
<comment type="similarity">
    <text evidence="7 8">Belongs to the PINc/VapC protein family.</text>
</comment>
<comment type="function">
    <text evidence="8">Toxic component of a toxin-antitoxin (TA) system. An RNase.</text>
</comment>
<dbReference type="HAMAP" id="MF_00265">
    <property type="entry name" value="VapC_Nob1"/>
    <property type="match status" value="1"/>
</dbReference>
<dbReference type="PATRIC" id="fig|1185652.3.peg.1068"/>
<dbReference type="GO" id="GO:0000287">
    <property type="term" value="F:magnesium ion binding"/>
    <property type="evidence" value="ECO:0007669"/>
    <property type="project" value="UniProtKB-UniRule"/>
</dbReference>
<dbReference type="EMBL" id="CP003563">
    <property type="protein sequence ID" value="AFL49618.1"/>
    <property type="molecule type" value="Genomic_DNA"/>
</dbReference>
<evidence type="ECO:0000256" key="1">
    <source>
        <dbReference type="ARBA" id="ARBA00001946"/>
    </source>
</evidence>
<dbReference type="GO" id="GO:0004540">
    <property type="term" value="F:RNA nuclease activity"/>
    <property type="evidence" value="ECO:0007669"/>
    <property type="project" value="InterPro"/>
</dbReference>
<evidence type="ECO:0000256" key="3">
    <source>
        <dbReference type="ARBA" id="ARBA00022722"/>
    </source>
</evidence>
<evidence type="ECO:0000313" key="10">
    <source>
        <dbReference type="EMBL" id="AFL49618.1"/>
    </source>
</evidence>
<evidence type="ECO:0000256" key="6">
    <source>
        <dbReference type="ARBA" id="ARBA00022842"/>
    </source>
</evidence>
<keyword evidence="8" id="KW-0800">Toxin</keyword>
<keyword evidence="2 8" id="KW-1277">Toxin-antitoxin system</keyword>
<dbReference type="HOGENOM" id="CLU_144760_0_0_5"/>
<gene>
    <name evidence="8" type="primary">vapC</name>
    <name evidence="10" type="ORF">USDA257_c10270</name>
</gene>
<dbReference type="InterPro" id="IPR022907">
    <property type="entry name" value="VapC_family"/>
</dbReference>
<dbReference type="InterPro" id="IPR050556">
    <property type="entry name" value="Type_II_TA_system_RNase"/>
</dbReference>
<feature type="binding site" evidence="8">
    <location>
        <position position="5"/>
    </location>
    <ligand>
        <name>Mg(2+)</name>
        <dbReference type="ChEBI" id="CHEBI:18420"/>
    </ligand>
</feature>
<evidence type="ECO:0000256" key="4">
    <source>
        <dbReference type="ARBA" id="ARBA00022723"/>
    </source>
</evidence>
<sequence>MIAVDTSALMAIVLDEPEADVCIATLEAEGNLLISAGTVAEALIVAARRNVGEEVARLIDGLGFEIVSVTPASAKRIAQAYECWGKGVHPASLNFGDCFAYEIAKEHGCRLLYVGQDFAQTDVDAAINAAK</sequence>
<dbReference type="InterPro" id="IPR002716">
    <property type="entry name" value="PIN_dom"/>
</dbReference>
<dbReference type="PANTHER" id="PTHR33653:SF1">
    <property type="entry name" value="RIBONUCLEASE VAPC2"/>
    <property type="match status" value="1"/>
</dbReference>
<name>I3X162_SINF2</name>
<proteinExistence type="inferred from homology"/>
<dbReference type="SUPFAM" id="SSF88723">
    <property type="entry name" value="PIN domain-like"/>
    <property type="match status" value="1"/>
</dbReference>
<keyword evidence="6 8" id="KW-0460">Magnesium</keyword>
<dbReference type="Gene3D" id="3.40.50.1010">
    <property type="entry name" value="5'-nuclease"/>
    <property type="match status" value="1"/>
</dbReference>
<dbReference type="Proteomes" id="UP000006180">
    <property type="component" value="Chromosome"/>
</dbReference>
<evidence type="ECO:0000256" key="7">
    <source>
        <dbReference type="ARBA" id="ARBA00038093"/>
    </source>
</evidence>
<evidence type="ECO:0000256" key="2">
    <source>
        <dbReference type="ARBA" id="ARBA00022649"/>
    </source>
</evidence>
<keyword evidence="3 8" id="KW-0540">Nuclease</keyword>
<dbReference type="eggNOG" id="COG3742">
    <property type="taxonomic scope" value="Bacteria"/>
</dbReference>
<keyword evidence="5 8" id="KW-0378">Hydrolase</keyword>
<organism evidence="10 11">
    <name type="scientific">Sinorhizobium fredii (strain USDA 257)</name>
    <dbReference type="NCBI Taxonomy" id="1185652"/>
    <lineage>
        <taxon>Bacteria</taxon>
        <taxon>Pseudomonadati</taxon>
        <taxon>Pseudomonadota</taxon>
        <taxon>Alphaproteobacteria</taxon>
        <taxon>Hyphomicrobiales</taxon>
        <taxon>Rhizobiaceae</taxon>
        <taxon>Sinorhizobium/Ensifer group</taxon>
        <taxon>Sinorhizobium</taxon>
    </lineage>
</organism>
<dbReference type="RefSeq" id="WP_014761802.1">
    <property type="nucleotide sequence ID" value="NC_018000.1"/>
</dbReference>
<dbReference type="EC" id="3.1.-.-" evidence="8"/>
<dbReference type="GO" id="GO:0016787">
    <property type="term" value="F:hydrolase activity"/>
    <property type="evidence" value="ECO:0007669"/>
    <property type="project" value="UniProtKB-KW"/>
</dbReference>
<evidence type="ECO:0000256" key="8">
    <source>
        <dbReference type="HAMAP-Rule" id="MF_00265"/>
    </source>
</evidence>
<dbReference type="KEGG" id="sfd:USDA257_c10270"/>
<reference evidence="10 11" key="1">
    <citation type="journal article" date="2012" name="J. Bacteriol.">
        <title>Complete genome sequence of the broad-host-range strain Sinorhizobium fredii USDA257.</title>
        <authorList>
            <person name="Schuldes J."/>
            <person name="Rodriguez Orbegoso M."/>
            <person name="Schmeisser C."/>
            <person name="Krishnan H.B."/>
            <person name="Daniel R."/>
            <person name="Streit W.R."/>
        </authorList>
    </citation>
    <scope>NUCLEOTIDE SEQUENCE [LARGE SCALE GENOMIC DNA]</scope>
    <source>
        <strain evidence="10 11">USDA 257</strain>
    </source>
</reference>
<comment type="cofactor">
    <cofactor evidence="1 8">
        <name>Mg(2+)</name>
        <dbReference type="ChEBI" id="CHEBI:18420"/>
    </cofactor>
</comment>
<dbReference type="InterPro" id="IPR029060">
    <property type="entry name" value="PIN-like_dom_sf"/>
</dbReference>
<feature type="domain" description="PIN" evidence="9">
    <location>
        <begin position="2"/>
        <end position="122"/>
    </location>
</feature>